<keyword evidence="9" id="KW-1185">Reference proteome</keyword>
<comment type="caution">
    <text evidence="8">The sequence shown here is derived from an EMBL/GenBank/DDBJ whole genome shotgun (WGS) entry which is preliminary data.</text>
</comment>
<dbReference type="GO" id="GO:0005262">
    <property type="term" value="F:calcium channel activity"/>
    <property type="evidence" value="ECO:0007669"/>
    <property type="project" value="TreeGrafter"/>
</dbReference>
<sequence>MLSLNLIFAILWTIDPVITGMHRRHLYKFPIDIWRIFTFCGGVISVVIIIVLEIKSIKLSLNRRKNWRKWRLSEMNRDLIYCHPKYLDEELFIKHKISELKNMANMYLKDPCNFNRNILDWSVIVMIIVCSISHMVDVVHHSISIARFNLRFTSITIIMLWVRLMKYVKPYTVIGPFVVMLTLLLKDILKFFYLYMQFYIPYACAFWMLFGGSKVYEKYIYIQPNTPDQITQIPGWETPGIALWTLFRITLVDEYSFEDLASLDSVMALLMIFTWIMISGVLILNLFIALMSDSFQRIHDNAHAVAKMQQAILLSDIENNFQNDREKLEYSNIMKTEYSDISTTYNEEEIDIQKEMRDSILQLQYELSDLTKFVKEHIKT</sequence>
<feature type="transmembrane region" description="Helical" evidence="6">
    <location>
        <begin position="33"/>
        <end position="52"/>
    </location>
</feature>
<keyword evidence="3" id="KW-0677">Repeat</keyword>
<dbReference type="InterPro" id="IPR024862">
    <property type="entry name" value="TRPV"/>
</dbReference>
<feature type="domain" description="Ion transport" evidence="7">
    <location>
        <begin position="106"/>
        <end position="301"/>
    </location>
</feature>
<dbReference type="GO" id="GO:0005886">
    <property type="term" value="C:plasma membrane"/>
    <property type="evidence" value="ECO:0007669"/>
    <property type="project" value="TreeGrafter"/>
</dbReference>
<evidence type="ECO:0000259" key="7">
    <source>
        <dbReference type="Pfam" id="PF00520"/>
    </source>
</evidence>
<evidence type="ECO:0000256" key="6">
    <source>
        <dbReference type="SAM" id="Phobius"/>
    </source>
</evidence>
<dbReference type="PANTHER" id="PTHR10582">
    <property type="entry name" value="TRANSIENT RECEPTOR POTENTIAL ION CHANNEL PROTEIN"/>
    <property type="match status" value="1"/>
</dbReference>
<dbReference type="InterPro" id="IPR005821">
    <property type="entry name" value="Ion_trans_dom"/>
</dbReference>
<keyword evidence="4 6" id="KW-1133">Transmembrane helix</keyword>
<feature type="transmembrane region" description="Helical" evidence="6">
    <location>
        <begin position="118"/>
        <end position="136"/>
    </location>
</feature>
<dbReference type="Pfam" id="PF00520">
    <property type="entry name" value="Ion_trans"/>
    <property type="match status" value="1"/>
</dbReference>
<proteinExistence type="predicted"/>
<reference evidence="8 9" key="1">
    <citation type="submission" date="2016-04" db="EMBL/GenBank/DDBJ databases">
        <title>The genome of Intoshia linei affirms orthonectids as highly simplified spiralians.</title>
        <authorList>
            <person name="Mikhailov K.V."/>
            <person name="Slusarev G.S."/>
            <person name="Nikitin M.A."/>
            <person name="Logacheva M.D."/>
            <person name="Penin A."/>
            <person name="Aleoshin V."/>
            <person name="Panchin Y.V."/>
        </authorList>
    </citation>
    <scope>NUCLEOTIDE SEQUENCE [LARGE SCALE GENOMIC DNA]</scope>
    <source>
        <strain evidence="8">Intl2013</strain>
        <tissue evidence="8">Whole animal</tissue>
    </source>
</reference>
<dbReference type="PANTHER" id="PTHR10582:SF33">
    <property type="entry name" value="TRANSIENT RECEPTOR POTENTIAL CHANNEL PYREXIA"/>
    <property type="match status" value="1"/>
</dbReference>
<name>A0A177B2V2_9BILA</name>
<dbReference type="Proteomes" id="UP000078046">
    <property type="component" value="Unassembled WGS sequence"/>
</dbReference>
<feature type="transmembrane region" description="Helical" evidence="6">
    <location>
        <begin position="6"/>
        <end position="21"/>
    </location>
</feature>
<organism evidence="8 9">
    <name type="scientific">Intoshia linei</name>
    <dbReference type="NCBI Taxonomy" id="1819745"/>
    <lineage>
        <taxon>Eukaryota</taxon>
        <taxon>Metazoa</taxon>
        <taxon>Spiralia</taxon>
        <taxon>Lophotrochozoa</taxon>
        <taxon>Mesozoa</taxon>
        <taxon>Orthonectida</taxon>
        <taxon>Rhopaluridae</taxon>
        <taxon>Intoshia</taxon>
    </lineage>
</organism>
<dbReference type="GO" id="GO:0098703">
    <property type="term" value="P:calcium ion import across plasma membrane"/>
    <property type="evidence" value="ECO:0007669"/>
    <property type="project" value="TreeGrafter"/>
</dbReference>
<dbReference type="OrthoDB" id="194358at2759"/>
<feature type="transmembrane region" description="Helical" evidence="6">
    <location>
        <begin position="192"/>
        <end position="210"/>
    </location>
</feature>
<dbReference type="Gene3D" id="1.10.287.70">
    <property type="match status" value="1"/>
</dbReference>
<feature type="transmembrane region" description="Helical" evidence="6">
    <location>
        <begin position="170"/>
        <end position="185"/>
    </location>
</feature>
<dbReference type="AlphaFoldDB" id="A0A177B2V2"/>
<accession>A0A177B2V2</accession>
<feature type="transmembrane region" description="Helical" evidence="6">
    <location>
        <begin position="266"/>
        <end position="290"/>
    </location>
</feature>
<evidence type="ECO:0000256" key="4">
    <source>
        <dbReference type="ARBA" id="ARBA00022989"/>
    </source>
</evidence>
<keyword evidence="2 6" id="KW-0812">Transmembrane</keyword>
<gene>
    <name evidence="8" type="ORF">A3Q56_04422</name>
</gene>
<evidence type="ECO:0000256" key="1">
    <source>
        <dbReference type="ARBA" id="ARBA00004141"/>
    </source>
</evidence>
<comment type="subcellular location">
    <subcellularLocation>
        <location evidence="1">Membrane</location>
        <topology evidence="1">Multi-pass membrane protein</topology>
    </subcellularLocation>
</comment>
<protein>
    <recommendedName>
        <fullName evidence="7">Ion transport domain-containing protein</fullName>
    </recommendedName>
</protein>
<evidence type="ECO:0000256" key="5">
    <source>
        <dbReference type="ARBA" id="ARBA00023136"/>
    </source>
</evidence>
<evidence type="ECO:0000313" key="8">
    <source>
        <dbReference type="EMBL" id="OAF67744.1"/>
    </source>
</evidence>
<dbReference type="EMBL" id="LWCA01000584">
    <property type="protein sequence ID" value="OAF67744.1"/>
    <property type="molecule type" value="Genomic_DNA"/>
</dbReference>
<evidence type="ECO:0000313" key="9">
    <source>
        <dbReference type="Proteomes" id="UP000078046"/>
    </source>
</evidence>
<evidence type="ECO:0000256" key="2">
    <source>
        <dbReference type="ARBA" id="ARBA00022692"/>
    </source>
</evidence>
<keyword evidence="5 6" id="KW-0472">Membrane</keyword>
<evidence type="ECO:0000256" key="3">
    <source>
        <dbReference type="ARBA" id="ARBA00022737"/>
    </source>
</evidence>